<organism evidence="1 2">
    <name type="scientific">Pontixanthobacter gangjinensis</name>
    <dbReference type="NCBI Taxonomy" id="1028742"/>
    <lineage>
        <taxon>Bacteria</taxon>
        <taxon>Pseudomonadati</taxon>
        <taxon>Pseudomonadota</taxon>
        <taxon>Alphaproteobacteria</taxon>
        <taxon>Sphingomonadales</taxon>
        <taxon>Erythrobacteraceae</taxon>
        <taxon>Pontixanthobacter</taxon>
    </lineage>
</organism>
<sequence>MLSSAATARQFDTHRDAALFLLNGGYLLTRKAGSFLGQLVVDQSELTEKQADWLDKLLAKRGLPSVTRRG</sequence>
<dbReference type="EMBL" id="WTYS01000001">
    <property type="protein sequence ID" value="MXO55567.1"/>
    <property type="molecule type" value="Genomic_DNA"/>
</dbReference>
<dbReference type="OrthoDB" id="7428906at2"/>
<dbReference type="AlphaFoldDB" id="A0A6I4SL86"/>
<accession>A0A6I4SL86</accession>
<name>A0A6I4SL86_9SPHN</name>
<proteinExistence type="predicted"/>
<gene>
    <name evidence="1" type="ORF">GRI36_01595</name>
</gene>
<keyword evidence="2" id="KW-1185">Reference proteome</keyword>
<evidence type="ECO:0000313" key="1">
    <source>
        <dbReference type="EMBL" id="MXO55567.1"/>
    </source>
</evidence>
<protein>
    <submittedName>
        <fullName evidence="1">Uncharacterized protein</fullName>
    </submittedName>
</protein>
<comment type="caution">
    <text evidence="1">The sequence shown here is derived from an EMBL/GenBank/DDBJ whole genome shotgun (WGS) entry which is preliminary data.</text>
</comment>
<dbReference type="Proteomes" id="UP000468943">
    <property type="component" value="Unassembled WGS sequence"/>
</dbReference>
<reference evidence="1 2" key="1">
    <citation type="submission" date="2019-12" db="EMBL/GenBank/DDBJ databases">
        <title>Genomic-based taxomic classification of the family Erythrobacteraceae.</title>
        <authorList>
            <person name="Xu L."/>
        </authorList>
    </citation>
    <scope>NUCLEOTIDE SEQUENCE [LARGE SCALE GENOMIC DNA]</scope>
    <source>
        <strain evidence="1 2">JCM 17802</strain>
    </source>
</reference>
<evidence type="ECO:0000313" key="2">
    <source>
        <dbReference type="Proteomes" id="UP000468943"/>
    </source>
</evidence>